<evidence type="ECO:0000313" key="4">
    <source>
        <dbReference type="Proteomes" id="UP001595712"/>
    </source>
</evidence>
<keyword evidence="4" id="KW-1185">Reference proteome</keyword>
<dbReference type="InterPro" id="IPR036388">
    <property type="entry name" value="WH-like_DNA-bd_sf"/>
</dbReference>
<dbReference type="InterPro" id="IPR039422">
    <property type="entry name" value="MarR/SlyA-like"/>
</dbReference>
<sequence length="160" mass="17705">MPDLKSFFHELVYYQVELWEALDARLQEECGLPLTWFEIMDLLERLPAARVQDIAAAFSISVGGTSKVVDKLEAGGYCRRRPNPVDRRSSLIELTDEGRAGLERAAAVFDRELASRIGSVVSERELDQTLETLTALREAGRAPSGDRGAVRAVPGRQCDA</sequence>
<feature type="region of interest" description="Disordered" evidence="1">
    <location>
        <begin position="140"/>
        <end position="160"/>
    </location>
</feature>
<dbReference type="InterPro" id="IPR000835">
    <property type="entry name" value="HTH_MarR-typ"/>
</dbReference>
<dbReference type="PROSITE" id="PS50995">
    <property type="entry name" value="HTH_MARR_2"/>
    <property type="match status" value="1"/>
</dbReference>
<proteinExistence type="predicted"/>
<dbReference type="Pfam" id="PF01047">
    <property type="entry name" value="MarR"/>
    <property type="match status" value="1"/>
</dbReference>
<evidence type="ECO:0000259" key="2">
    <source>
        <dbReference type="PROSITE" id="PS50995"/>
    </source>
</evidence>
<feature type="domain" description="HTH marR-type" evidence="2">
    <location>
        <begin position="4"/>
        <end position="138"/>
    </location>
</feature>
<dbReference type="SUPFAM" id="SSF46785">
    <property type="entry name" value="Winged helix' DNA-binding domain"/>
    <property type="match status" value="1"/>
</dbReference>
<protein>
    <submittedName>
        <fullName evidence="3">MarR family winged helix-turn-helix transcriptional regulator</fullName>
    </submittedName>
</protein>
<evidence type="ECO:0000313" key="3">
    <source>
        <dbReference type="EMBL" id="MFC3495770.1"/>
    </source>
</evidence>
<dbReference type="EMBL" id="JBHRWO010000021">
    <property type="protein sequence ID" value="MFC3495770.1"/>
    <property type="molecule type" value="Genomic_DNA"/>
</dbReference>
<accession>A0ABV7Q513</accession>
<gene>
    <name evidence="3" type="ORF">ACFO8M_25085</name>
</gene>
<dbReference type="Proteomes" id="UP001595712">
    <property type="component" value="Unassembled WGS sequence"/>
</dbReference>
<dbReference type="RefSeq" id="WP_387980588.1">
    <property type="nucleotide sequence ID" value="NZ_JBHRWO010000021.1"/>
</dbReference>
<comment type="caution">
    <text evidence="3">The sequence shown here is derived from an EMBL/GenBank/DDBJ whole genome shotgun (WGS) entry which is preliminary data.</text>
</comment>
<dbReference type="PANTHER" id="PTHR33164:SF94">
    <property type="entry name" value="TRANSCRIPTIONAL REGULATORY PROTEIN-RELATED"/>
    <property type="match status" value="1"/>
</dbReference>
<reference evidence="4" key="1">
    <citation type="journal article" date="2019" name="Int. J. Syst. Evol. Microbiol.">
        <title>The Global Catalogue of Microorganisms (GCM) 10K type strain sequencing project: providing services to taxonomists for standard genome sequencing and annotation.</title>
        <authorList>
            <consortium name="The Broad Institute Genomics Platform"/>
            <consortium name="The Broad Institute Genome Sequencing Center for Infectious Disease"/>
            <person name="Wu L."/>
            <person name="Ma J."/>
        </authorList>
    </citation>
    <scope>NUCLEOTIDE SEQUENCE [LARGE SCALE GENOMIC DNA]</scope>
    <source>
        <strain evidence="4">CGMCC 4.7396</strain>
    </source>
</reference>
<dbReference type="InterPro" id="IPR036390">
    <property type="entry name" value="WH_DNA-bd_sf"/>
</dbReference>
<dbReference type="SMART" id="SM00347">
    <property type="entry name" value="HTH_MARR"/>
    <property type="match status" value="1"/>
</dbReference>
<name>A0ABV7Q513_9ACTN</name>
<dbReference type="Gene3D" id="1.10.10.10">
    <property type="entry name" value="Winged helix-like DNA-binding domain superfamily/Winged helix DNA-binding domain"/>
    <property type="match status" value="1"/>
</dbReference>
<organism evidence="3 4">
    <name type="scientific">Glycomyces rhizosphaerae</name>
    <dbReference type="NCBI Taxonomy" id="2054422"/>
    <lineage>
        <taxon>Bacteria</taxon>
        <taxon>Bacillati</taxon>
        <taxon>Actinomycetota</taxon>
        <taxon>Actinomycetes</taxon>
        <taxon>Glycomycetales</taxon>
        <taxon>Glycomycetaceae</taxon>
        <taxon>Glycomyces</taxon>
    </lineage>
</organism>
<evidence type="ECO:0000256" key="1">
    <source>
        <dbReference type="SAM" id="MobiDB-lite"/>
    </source>
</evidence>
<dbReference type="PANTHER" id="PTHR33164">
    <property type="entry name" value="TRANSCRIPTIONAL REGULATOR, MARR FAMILY"/>
    <property type="match status" value="1"/>
</dbReference>